<comment type="caution">
    <text evidence="5">The sequence shown here is derived from an EMBL/GenBank/DDBJ whole genome shotgun (WGS) entry which is preliminary data.</text>
</comment>
<keyword evidence="6" id="KW-1185">Reference proteome</keyword>
<dbReference type="Proteomes" id="UP001596548">
    <property type="component" value="Unassembled WGS sequence"/>
</dbReference>
<dbReference type="InterPro" id="IPR050679">
    <property type="entry name" value="Bact_HTH_transcr_reg"/>
</dbReference>
<dbReference type="SMART" id="SM00345">
    <property type="entry name" value="HTH_GNTR"/>
    <property type="match status" value="1"/>
</dbReference>
<feature type="domain" description="HTH gntR-type" evidence="4">
    <location>
        <begin position="13"/>
        <end position="81"/>
    </location>
</feature>
<reference evidence="6" key="1">
    <citation type="journal article" date="2019" name="Int. J. Syst. Evol. Microbiol.">
        <title>The Global Catalogue of Microorganisms (GCM) 10K type strain sequencing project: providing services to taxonomists for standard genome sequencing and annotation.</title>
        <authorList>
            <consortium name="The Broad Institute Genomics Platform"/>
            <consortium name="The Broad Institute Genome Sequencing Center for Infectious Disease"/>
            <person name="Wu L."/>
            <person name="Ma J."/>
        </authorList>
    </citation>
    <scope>NUCLEOTIDE SEQUENCE [LARGE SCALE GENOMIC DNA]</scope>
    <source>
        <strain evidence="6">XZYJT-10</strain>
    </source>
</reference>
<organism evidence="5 6">
    <name type="scientific">Paractinoplanes rhizophilus</name>
    <dbReference type="NCBI Taxonomy" id="1416877"/>
    <lineage>
        <taxon>Bacteria</taxon>
        <taxon>Bacillati</taxon>
        <taxon>Actinomycetota</taxon>
        <taxon>Actinomycetes</taxon>
        <taxon>Micromonosporales</taxon>
        <taxon>Micromonosporaceae</taxon>
        <taxon>Paractinoplanes</taxon>
    </lineage>
</organism>
<dbReference type="EMBL" id="JBHTBJ010000003">
    <property type="protein sequence ID" value="MFC7273797.1"/>
    <property type="molecule type" value="Genomic_DNA"/>
</dbReference>
<keyword evidence="2" id="KW-0238">DNA-binding</keyword>
<dbReference type="PANTHER" id="PTHR44846">
    <property type="entry name" value="MANNOSYL-D-GLYCERATE TRANSPORT/METABOLISM SYSTEM REPRESSOR MNGR-RELATED"/>
    <property type="match status" value="1"/>
</dbReference>
<protein>
    <submittedName>
        <fullName evidence="5">Winged helix-turn-helix domain-containing protein</fullName>
    </submittedName>
</protein>
<dbReference type="PANTHER" id="PTHR44846:SF17">
    <property type="entry name" value="GNTR-FAMILY TRANSCRIPTIONAL REGULATOR"/>
    <property type="match status" value="1"/>
</dbReference>
<dbReference type="InterPro" id="IPR000524">
    <property type="entry name" value="Tscrpt_reg_HTH_GntR"/>
</dbReference>
<keyword evidence="3" id="KW-0804">Transcription</keyword>
<dbReference type="CDD" id="cd07377">
    <property type="entry name" value="WHTH_GntR"/>
    <property type="match status" value="1"/>
</dbReference>
<dbReference type="Pfam" id="PF00392">
    <property type="entry name" value="GntR"/>
    <property type="match status" value="1"/>
</dbReference>
<dbReference type="InterPro" id="IPR036388">
    <property type="entry name" value="WH-like_DNA-bd_sf"/>
</dbReference>
<dbReference type="InterPro" id="IPR036390">
    <property type="entry name" value="WH_DNA-bd_sf"/>
</dbReference>
<dbReference type="Gene3D" id="1.10.10.10">
    <property type="entry name" value="Winged helix-like DNA-binding domain superfamily/Winged helix DNA-binding domain"/>
    <property type="match status" value="1"/>
</dbReference>
<accession>A0ABW2HN46</accession>
<evidence type="ECO:0000313" key="6">
    <source>
        <dbReference type="Proteomes" id="UP001596548"/>
    </source>
</evidence>
<name>A0ABW2HN46_9ACTN</name>
<keyword evidence="1" id="KW-0805">Transcription regulation</keyword>
<dbReference type="SUPFAM" id="SSF46785">
    <property type="entry name" value="Winged helix' DNA-binding domain"/>
    <property type="match status" value="1"/>
</dbReference>
<proteinExistence type="predicted"/>
<gene>
    <name evidence="5" type="ORF">ACFQS1_07395</name>
</gene>
<dbReference type="PROSITE" id="PS50949">
    <property type="entry name" value="HTH_GNTR"/>
    <property type="match status" value="1"/>
</dbReference>
<evidence type="ECO:0000256" key="1">
    <source>
        <dbReference type="ARBA" id="ARBA00023015"/>
    </source>
</evidence>
<evidence type="ECO:0000313" key="5">
    <source>
        <dbReference type="EMBL" id="MFC7273797.1"/>
    </source>
</evidence>
<evidence type="ECO:0000256" key="2">
    <source>
        <dbReference type="ARBA" id="ARBA00023125"/>
    </source>
</evidence>
<dbReference type="RefSeq" id="WP_378965432.1">
    <property type="nucleotide sequence ID" value="NZ_JBHTBJ010000003.1"/>
</dbReference>
<evidence type="ECO:0000259" key="4">
    <source>
        <dbReference type="PROSITE" id="PS50949"/>
    </source>
</evidence>
<sequence length="87" mass="9451">MALRTREQTNVAKSKTQQLIDDITAQIESGQLQPGDRLPSTAQLRTQYGVSITVVRNAVQWLKAKGLVEGLSGVGVFVTEEDGRAKP</sequence>
<evidence type="ECO:0000256" key="3">
    <source>
        <dbReference type="ARBA" id="ARBA00023163"/>
    </source>
</evidence>